<feature type="compositionally biased region" description="Basic and acidic residues" evidence="1">
    <location>
        <begin position="432"/>
        <end position="441"/>
    </location>
</feature>
<name>A0A7X2T2Q1_9CLOT</name>
<protein>
    <submittedName>
        <fullName evidence="2">Uncharacterized protein</fullName>
    </submittedName>
</protein>
<gene>
    <name evidence="2" type="ORF">FYJ33_14205</name>
</gene>
<reference evidence="2 3" key="1">
    <citation type="submission" date="2019-08" db="EMBL/GenBank/DDBJ databases">
        <title>In-depth cultivation of the pig gut microbiome towards novel bacterial diversity and tailored functional studies.</title>
        <authorList>
            <person name="Wylensek D."/>
            <person name="Hitch T.C.A."/>
            <person name="Clavel T."/>
        </authorList>
    </citation>
    <scope>NUCLEOTIDE SEQUENCE [LARGE SCALE GENOMIC DNA]</scope>
    <source>
        <strain evidence="2 3">WCA-383-APC-5B</strain>
    </source>
</reference>
<evidence type="ECO:0000313" key="3">
    <source>
        <dbReference type="Proteomes" id="UP000460287"/>
    </source>
</evidence>
<sequence length="507" mass="58600">MKDFSPVICIYKKAHPLILKSGKHPFCWDSETFKKESLPDSDALLTFCLIELSKYYDFFENVDDELFSLSRIYKALSRIQLEFYAKSMRNTEGLFIEKKNSGDNYVDSISLTDKSKTISFSYQAYMMCAYYDYYTASSDADKEMYKNFALEILNMLIDYRSSIYNESTDECCAICYALNIFYGLSKDEKSKMLLLDLCDELTDRLENKSSLLSSLSSSCFTVINLYKSYENTGIYKFKDKALNLSENLLSLYDRDTNIINLQVDKKDVKYTAIDLVLFMLTTLYYFKYDESNEDNFEHKKKLIPNMYKNLIINSGILTSFPEAPDLNSAERYKNFSYNANDLIEESKYKLSSIESPLSANMASIFVKNVSYSTKKCEFSHRKSSFDSSKNIFLFSMFIYLFENDFTSYICGNEKPLPKQKVSMNRKISKEYPLDNKIKENSQHSPKLAASLSPSVETVDKNSPHNKYEKNNAHQQPATVKLVVNEKSADINPQTLDKNKPSKKSSKK</sequence>
<accession>A0A7X2T2Q1</accession>
<organism evidence="2 3">
    <name type="scientific">Inconstantimicrobium porci</name>
    <dbReference type="NCBI Taxonomy" id="2652291"/>
    <lineage>
        <taxon>Bacteria</taxon>
        <taxon>Bacillati</taxon>
        <taxon>Bacillota</taxon>
        <taxon>Clostridia</taxon>
        <taxon>Eubacteriales</taxon>
        <taxon>Clostridiaceae</taxon>
        <taxon>Inconstantimicrobium</taxon>
    </lineage>
</organism>
<evidence type="ECO:0000256" key="1">
    <source>
        <dbReference type="SAM" id="MobiDB-lite"/>
    </source>
</evidence>
<feature type="compositionally biased region" description="Basic and acidic residues" evidence="1">
    <location>
        <begin position="457"/>
        <end position="471"/>
    </location>
</feature>
<proteinExistence type="predicted"/>
<feature type="region of interest" description="Disordered" evidence="1">
    <location>
        <begin position="432"/>
        <end position="507"/>
    </location>
</feature>
<dbReference type="AlphaFoldDB" id="A0A7X2T2Q1"/>
<dbReference type="EMBL" id="VULX01000033">
    <property type="protein sequence ID" value="MSR92490.1"/>
    <property type="molecule type" value="Genomic_DNA"/>
</dbReference>
<comment type="caution">
    <text evidence="2">The sequence shown here is derived from an EMBL/GenBank/DDBJ whole genome shotgun (WGS) entry which is preliminary data.</text>
</comment>
<evidence type="ECO:0000313" key="2">
    <source>
        <dbReference type="EMBL" id="MSR92490.1"/>
    </source>
</evidence>
<keyword evidence="3" id="KW-1185">Reference proteome</keyword>
<dbReference type="Proteomes" id="UP000460287">
    <property type="component" value="Unassembled WGS sequence"/>
</dbReference>